<name>A0ACC0XI63_9ROSI</name>
<evidence type="ECO:0000313" key="2">
    <source>
        <dbReference type="Proteomes" id="UP001163603"/>
    </source>
</evidence>
<dbReference type="EMBL" id="CM047747">
    <property type="protein sequence ID" value="KAJ0017303.1"/>
    <property type="molecule type" value="Genomic_DNA"/>
</dbReference>
<protein>
    <submittedName>
        <fullName evidence="1">Uncharacterized protein</fullName>
    </submittedName>
</protein>
<keyword evidence="2" id="KW-1185">Reference proteome</keyword>
<accession>A0ACC0XI63</accession>
<comment type="caution">
    <text evidence="1">The sequence shown here is derived from an EMBL/GenBank/DDBJ whole genome shotgun (WGS) entry which is preliminary data.</text>
</comment>
<proteinExistence type="predicted"/>
<sequence length="74" mass="8653">MDVHTLRELEDKGGLLVKHAKFIRIYVEIDLQRKLLLKFKLGAKTKPIEYEGLHFVYFSCGIYGHRKEFCPSNA</sequence>
<reference evidence="2" key="1">
    <citation type="journal article" date="2023" name="G3 (Bethesda)">
        <title>Genome assembly and association tests identify interacting loci associated with vigor, precocity, and sex in interspecific pistachio rootstocks.</title>
        <authorList>
            <person name="Palmer W."/>
            <person name="Jacygrad E."/>
            <person name="Sagayaradj S."/>
            <person name="Cavanaugh K."/>
            <person name="Han R."/>
            <person name="Bertier L."/>
            <person name="Beede B."/>
            <person name="Kafkas S."/>
            <person name="Golino D."/>
            <person name="Preece J."/>
            <person name="Michelmore R."/>
        </authorList>
    </citation>
    <scope>NUCLEOTIDE SEQUENCE [LARGE SCALE GENOMIC DNA]</scope>
</reference>
<gene>
    <name evidence="1" type="ORF">Pint_10729</name>
</gene>
<dbReference type="Proteomes" id="UP001163603">
    <property type="component" value="Chromosome 12"/>
</dbReference>
<organism evidence="1 2">
    <name type="scientific">Pistacia integerrima</name>
    <dbReference type="NCBI Taxonomy" id="434235"/>
    <lineage>
        <taxon>Eukaryota</taxon>
        <taxon>Viridiplantae</taxon>
        <taxon>Streptophyta</taxon>
        <taxon>Embryophyta</taxon>
        <taxon>Tracheophyta</taxon>
        <taxon>Spermatophyta</taxon>
        <taxon>Magnoliopsida</taxon>
        <taxon>eudicotyledons</taxon>
        <taxon>Gunneridae</taxon>
        <taxon>Pentapetalae</taxon>
        <taxon>rosids</taxon>
        <taxon>malvids</taxon>
        <taxon>Sapindales</taxon>
        <taxon>Anacardiaceae</taxon>
        <taxon>Pistacia</taxon>
    </lineage>
</organism>
<evidence type="ECO:0000313" key="1">
    <source>
        <dbReference type="EMBL" id="KAJ0017303.1"/>
    </source>
</evidence>